<dbReference type="InterPro" id="IPR005297">
    <property type="entry name" value="Lipoprotein_repeat"/>
</dbReference>
<reference evidence="3 4" key="1">
    <citation type="submission" date="2015-06" db="EMBL/GenBank/DDBJ databases">
        <title>Cloning and characterization of the uncialamcin biosynthetic gene cluster.</title>
        <authorList>
            <person name="Yan X."/>
            <person name="Huang T."/>
            <person name="Ge H."/>
            <person name="Shen B."/>
        </authorList>
    </citation>
    <scope>NUCLEOTIDE SEQUENCE [LARGE SCALE GENOMIC DNA]</scope>
    <source>
        <strain evidence="3 4">DCA2648</strain>
    </source>
</reference>
<dbReference type="NCBIfam" id="NF040526">
    <property type="entry name" value="SCO0930_lipo"/>
    <property type="match status" value="1"/>
</dbReference>
<feature type="region of interest" description="Disordered" evidence="1">
    <location>
        <begin position="28"/>
        <end position="69"/>
    </location>
</feature>
<accession>A0A1Q4V6B5</accession>
<evidence type="ECO:0000256" key="2">
    <source>
        <dbReference type="SAM" id="SignalP"/>
    </source>
</evidence>
<dbReference type="GO" id="GO:0043448">
    <property type="term" value="P:alkane catabolic process"/>
    <property type="evidence" value="ECO:0007669"/>
    <property type="project" value="TreeGrafter"/>
</dbReference>
<dbReference type="Proteomes" id="UP000186455">
    <property type="component" value="Unassembled WGS sequence"/>
</dbReference>
<comment type="caution">
    <text evidence="3">The sequence shown here is derived from an EMBL/GenBank/DDBJ whole genome shotgun (WGS) entry which is preliminary data.</text>
</comment>
<feature type="signal peptide" evidence="2">
    <location>
        <begin position="1"/>
        <end position="25"/>
    </location>
</feature>
<dbReference type="AlphaFoldDB" id="A0A1Q4V6B5"/>
<organism evidence="3 4">
    <name type="scientific">Streptomyces uncialis</name>
    <dbReference type="NCBI Taxonomy" id="1048205"/>
    <lineage>
        <taxon>Bacteria</taxon>
        <taxon>Bacillati</taxon>
        <taxon>Actinomycetota</taxon>
        <taxon>Actinomycetes</taxon>
        <taxon>Kitasatosporales</taxon>
        <taxon>Streptomycetaceae</taxon>
        <taxon>Streptomyces</taxon>
    </lineage>
</organism>
<gene>
    <name evidence="3" type="ORF">AB852_17615</name>
</gene>
<dbReference type="InterPro" id="IPR047910">
    <property type="entry name" value="SCO0930-like"/>
</dbReference>
<proteinExistence type="predicted"/>
<name>A0A1Q4V6B5_9ACTN</name>
<dbReference type="RefSeq" id="WP_073789500.1">
    <property type="nucleotide sequence ID" value="NZ_CP109290.1"/>
</dbReference>
<keyword evidence="4" id="KW-1185">Reference proteome</keyword>
<evidence type="ECO:0000256" key="1">
    <source>
        <dbReference type="SAM" id="MobiDB-lite"/>
    </source>
</evidence>
<evidence type="ECO:0000313" key="4">
    <source>
        <dbReference type="Proteomes" id="UP000186455"/>
    </source>
</evidence>
<sequence length="310" mass="32180">MRNPRKTRSATVTAAGTATALALLSACGSGQGEPGSVRSTVASSPGTAERDTASPDAGSGPSAAGKLGVRTGGALGKVVTDSEGRTLYRFDNDAARPSNSTCDGGCARMWPPVLATGARAARGMDPSLLGEVTRADGSQQLTLDGWPLYRFAEDTAPGRAKGQGVGGTWFAAAPDGTKAGAPAPAPVEPLPALSTRDDARLGEIVRDAEGRTLYRFTKDRASPKKPACADSCLKKWKPAKMLARAALKNAKDIDPKLIIPYRRPDDGGVQLTIDGWPLYWFTGDLNPGDTNGQGVGGTWFAIRKTGNLAK</sequence>
<dbReference type="STRING" id="1048205.AB852_17615"/>
<feature type="compositionally biased region" description="Low complexity" evidence="1">
    <location>
        <begin position="54"/>
        <end position="65"/>
    </location>
</feature>
<keyword evidence="3" id="KW-0449">Lipoprotein</keyword>
<dbReference type="PROSITE" id="PS51257">
    <property type="entry name" value="PROKAR_LIPOPROTEIN"/>
    <property type="match status" value="1"/>
</dbReference>
<dbReference type="EMBL" id="LFBV01000004">
    <property type="protein sequence ID" value="OKH93354.1"/>
    <property type="molecule type" value="Genomic_DNA"/>
</dbReference>
<evidence type="ECO:0000313" key="3">
    <source>
        <dbReference type="EMBL" id="OKH93354.1"/>
    </source>
</evidence>
<feature type="compositionally biased region" description="Polar residues" evidence="1">
    <location>
        <begin position="37"/>
        <end position="46"/>
    </location>
</feature>
<dbReference type="Pfam" id="PF03640">
    <property type="entry name" value="Lipoprotein_15"/>
    <property type="match status" value="4"/>
</dbReference>
<dbReference type="PANTHER" id="PTHR39335">
    <property type="entry name" value="BLL4220 PROTEIN"/>
    <property type="match status" value="1"/>
</dbReference>
<feature type="chain" id="PRO_5039673390" evidence="2">
    <location>
        <begin position="26"/>
        <end position="310"/>
    </location>
</feature>
<dbReference type="PANTHER" id="PTHR39335:SF1">
    <property type="entry name" value="BLL4220 PROTEIN"/>
    <property type="match status" value="1"/>
</dbReference>
<protein>
    <submittedName>
        <fullName evidence="3">Lipoprotein</fullName>
    </submittedName>
</protein>
<keyword evidence="2" id="KW-0732">Signal</keyword>